<keyword evidence="3" id="KW-0418">Kinase</keyword>
<protein>
    <submittedName>
        <fullName evidence="8">G10960 protein</fullName>
    </submittedName>
</protein>
<feature type="binding site" evidence="5">
    <location>
        <position position="980"/>
    </location>
    <ligand>
        <name>ATP</name>
        <dbReference type="ChEBI" id="CHEBI:30616"/>
    </ligand>
</feature>
<feature type="compositionally biased region" description="Low complexity" evidence="6">
    <location>
        <begin position="1389"/>
        <end position="1405"/>
    </location>
</feature>
<dbReference type="SUPFAM" id="SSF56112">
    <property type="entry name" value="Protein kinase-like (PK-like)"/>
    <property type="match status" value="1"/>
</dbReference>
<feature type="domain" description="Protein kinase" evidence="7">
    <location>
        <begin position="951"/>
        <end position="1209"/>
    </location>
</feature>
<dbReference type="Gene3D" id="1.25.10.10">
    <property type="entry name" value="Leucine-rich Repeat Variant"/>
    <property type="match status" value="1"/>
</dbReference>
<evidence type="ECO:0000313" key="9">
    <source>
        <dbReference type="Proteomes" id="UP001497392"/>
    </source>
</evidence>
<feature type="compositionally biased region" description="Low complexity" evidence="6">
    <location>
        <begin position="1211"/>
        <end position="1231"/>
    </location>
</feature>
<evidence type="ECO:0000313" key="8">
    <source>
        <dbReference type="EMBL" id="CAL5227916.1"/>
    </source>
</evidence>
<proteinExistence type="predicted"/>
<comment type="caution">
    <text evidence="8">The sequence shown here is derived from an EMBL/GenBank/DDBJ whole genome shotgun (WGS) entry which is preliminary data.</text>
</comment>
<dbReference type="PROSITE" id="PS50011">
    <property type="entry name" value="PROTEIN_KINASE_DOM"/>
    <property type="match status" value="1"/>
</dbReference>
<reference evidence="8 9" key="1">
    <citation type="submission" date="2024-06" db="EMBL/GenBank/DDBJ databases">
        <authorList>
            <person name="Kraege A."/>
            <person name="Thomma B."/>
        </authorList>
    </citation>
    <scope>NUCLEOTIDE SEQUENCE [LARGE SCALE GENOMIC DNA]</scope>
</reference>
<dbReference type="PROSITE" id="PS00107">
    <property type="entry name" value="PROTEIN_KINASE_ATP"/>
    <property type="match status" value="1"/>
</dbReference>
<keyword evidence="1" id="KW-0808">Transferase</keyword>
<dbReference type="InterPro" id="IPR045269">
    <property type="entry name" value="Atg1-like"/>
</dbReference>
<feature type="region of interest" description="Disordered" evidence="6">
    <location>
        <begin position="1209"/>
        <end position="1368"/>
    </location>
</feature>
<feature type="region of interest" description="Disordered" evidence="6">
    <location>
        <begin position="702"/>
        <end position="741"/>
    </location>
</feature>
<feature type="region of interest" description="Disordered" evidence="6">
    <location>
        <begin position="782"/>
        <end position="859"/>
    </location>
</feature>
<feature type="compositionally biased region" description="Polar residues" evidence="6">
    <location>
        <begin position="459"/>
        <end position="479"/>
    </location>
</feature>
<dbReference type="PANTHER" id="PTHR24348">
    <property type="entry name" value="SERINE/THREONINE-PROTEIN KINASE UNC-51-RELATED"/>
    <property type="match status" value="1"/>
</dbReference>
<dbReference type="Gene3D" id="1.10.510.10">
    <property type="entry name" value="Transferase(Phosphotransferase) domain 1"/>
    <property type="match status" value="1"/>
</dbReference>
<keyword evidence="2 5" id="KW-0547">Nucleotide-binding</keyword>
<feature type="compositionally biased region" description="Low complexity" evidence="6">
    <location>
        <begin position="673"/>
        <end position="689"/>
    </location>
</feature>
<dbReference type="InterPro" id="IPR011009">
    <property type="entry name" value="Kinase-like_dom_sf"/>
</dbReference>
<dbReference type="InterPro" id="IPR000719">
    <property type="entry name" value="Prot_kinase_dom"/>
</dbReference>
<feature type="region of interest" description="Disordered" evidence="6">
    <location>
        <begin position="612"/>
        <end position="689"/>
    </location>
</feature>
<dbReference type="SMART" id="SM00220">
    <property type="entry name" value="S_TKc"/>
    <property type="match status" value="1"/>
</dbReference>
<keyword evidence="9" id="KW-1185">Reference proteome</keyword>
<dbReference type="SUPFAM" id="SSF48371">
    <property type="entry name" value="ARM repeat"/>
    <property type="match status" value="1"/>
</dbReference>
<sequence>MRPAQKTPAAVSDLRLRTRTALLGLEDKDVAQQAVRGTQLLISDLTAEWQNHQVLRDILNLEQCSAVARRLRYRLASYHLDLKSFPKDEKLVQMLRTKVITVAGVEKQAAALEDLYGLMHSVTRTALAVHASGAEATSDDAWISTALLRPILHSAVKSPESQTASILYSLAHAALTKVLDSASPPCMVAAASNALRQMLSGLSSGQGGVVVPEAFQALKQCAEMLGDRMQPPLVEQLLQQCAKHARHGSPWPVRKQAVDALGALAASLQVYKQADAGWELEKSASLAVLRSHRAAIETLLADVKYDKIAHVRQAALKVIAEMQRIPMPSPRKTGAPRTETLAGSEENAAIGGNSSSGPQQQENVHQAPVGNYSKEVGAESRPGGPLQSLDSNAHRASTCDDGRHGPAARSGSSARMQKSGNQPVMKRVARPRGAGGMDFGVQVYAKAPPAPQECGQAESGASNGSKTPAATDEGNSSAAQHAAPLPQSRLSRLPPQETPSRSSGLIMDPSPLLQQLQLFQDQLRLFASPPSAAPGLQTPQQPTFAEQQADTVKPRAATRSPAALKLDQQETSTAAFHGQHASGESAIACHDSFRQAMMERLRRDSQGLTHALGTLQSPLDPPSAHPSFSSPAQLHQHELSPQGGMPLHGTASPWMGSERHMSGGHPNRHMRGDSAADTSASSGSPASRALQSIRSVLRSLPETPMSAEGASRPHRAALPSGLGQLSGSWAFSPADTDIDEQGTDADRELCQDGAIVDEGEDPRLSQRLSGVEREVVRILGPRYGSADTSSGKGRSEASKAKRGSDGNLPRSASGRQHRADSFLASRSASKEAQSLGPSRPSSASAESQSEISCFTDGSGRLSRVHSNPLFADEAAGGAKQKESNTAKGLPVDADPRTEEGPEAESALAADERVMGALGRVLDTSLKLDSSRRPGVSIGIGKLRSKLSEDLRALQENIGAGSFAVVWKARHAFNGQIVAIKEISTDKLNKKLRQSLETEVSILKQITHRNIVQLLEVIEEKGRIFLVMEYCAGGDMSKFIRRQKRIPEATARALLRQLSAGLRELWSRNLVHRDLKPQNLLLSTNEAGEKLLKIADFGFARSLQPQGLAETLCGSPLYMAPEILQFHKYDAKADLWSVGTILYELVVGKPPFNGANHVALLRAIERQEAQVPEPIRKALSSACVSLLHGLLRRNPVERLTFEEFFSHPFLRSGSRSSSSQSGSRSNSSQSSSLTISAEPSPMKSADREASAQPISGARPGSMPAASPEDNLPFLLDEDPSRGSSRHGSQAGSSMHGATAMQLPQQQQQQQHSLQQPQPEQQSLQQPRRAWSIHPQPALQVQQPYGSSPGRGQPGRAPSVSERVQSLGTQHAIKQAASNPFLISTERQHGSSHPMRSSHSGRSGGPPAFMPATPQQPLPAGMGYLVDEEEDYVIIEGTSPLSSAHGTMPRRGSLPATQPMPSSLASAGTPPLYRGSPYSRSLPESGQSQFHGVSPQATLGMSTASLTSPASAMGGGASTFASGMGRLELLMRTARILEGLAASKHAGGAPQDALALRLITIQVLKGAVRLASEEDSRVQSSVPDKALTAQRIMAEARAIAGRCEESAAAAAEGMDEGEELPECWQLIYKAALALAKAAAVDELLGNAVTSMRAYHKAGSLLYFMFEEAPRMDLSPDVRLSASERQRLKRYAEDIYVRYCAVSTGSAAATQHVRPLHLSVHRPQAVPARS</sequence>
<evidence type="ECO:0000256" key="3">
    <source>
        <dbReference type="ARBA" id="ARBA00022777"/>
    </source>
</evidence>
<dbReference type="InterPro" id="IPR011989">
    <property type="entry name" value="ARM-like"/>
</dbReference>
<feature type="region of interest" description="Disordered" evidence="6">
    <location>
        <begin position="528"/>
        <end position="552"/>
    </location>
</feature>
<dbReference type="InterPro" id="IPR017441">
    <property type="entry name" value="Protein_kinase_ATP_BS"/>
</dbReference>
<dbReference type="CDD" id="cd14009">
    <property type="entry name" value="STKc_ATG1_ULK_like"/>
    <property type="match status" value="1"/>
</dbReference>
<evidence type="ECO:0000259" key="7">
    <source>
        <dbReference type="PROSITE" id="PS50011"/>
    </source>
</evidence>
<dbReference type="InterPro" id="IPR008271">
    <property type="entry name" value="Ser/Thr_kinase_AS"/>
</dbReference>
<feature type="region of interest" description="Disordered" evidence="6">
    <location>
        <begin position="1385"/>
        <end position="1413"/>
    </location>
</feature>
<organism evidence="8 9">
    <name type="scientific">Coccomyxa viridis</name>
    <dbReference type="NCBI Taxonomy" id="1274662"/>
    <lineage>
        <taxon>Eukaryota</taxon>
        <taxon>Viridiplantae</taxon>
        <taxon>Chlorophyta</taxon>
        <taxon>core chlorophytes</taxon>
        <taxon>Trebouxiophyceae</taxon>
        <taxon>Trebouxiophyceae incertae sedis</taxon>
        <taxon>Coccomyxaceae</taxon>
        <taxon>Coccomyxa</taxon>
    </lineage>
</organism>
<feature type="region of interest" description="Disordered" evidence="6">
    <location>
        <begin position="1438"/>
        <end position="1492"/>
    </location>
</feature>
<dbReference type="Proteomes" id="UP001497392">
    <property type="component" value="Unassembled WGS sequence"/>
</dbReference>
<feature type="compositionally biased region" description="Polar residues" evidence="6">
    <location>
        <begin position="1280"/>
        <end position="1291"/>
    </location>
</feature>
<dbReference type="Pfam" id="PF00069">
    <property type="entry name" value="Pkinase"/>
    <property type="match status" value="1"/>
</dbReference>
<feature type="compositionally biased region" description="Low complexity" evidence="6">
    <location>
        <begin position="1300"/>
        <end position="1325"/>
    </location>
</feature>
<dbReference type="InterPro" id="IPR016024">
    <property type="entry name" value="ARM-type_fold"/>
</dbReference>
<feature type="region of interest" description="Disordered" evidence="6">
    <location>
        <begin position="347"/>
        <end position="366"/>
    </location>
</feature>
<name>A0ABP1G6N0_9CHLO</name>
<feature type="compositionally biased region" description="Low complexity" evidence="6">
    <location>
        <begin position="484"/>
        <end position="495"/>
    </location>
</feature>
<feature type="compositionally biased region" description="Polar residues" evidence="6">
    <location>
        <begin position="824"/>
        <end position="836"/>
    </location>
</feature>
<keyword evidence="4 5" id="KW-0067">ATP-binding</keyword>
<feature type="region of interest" description="Disordered" evidence="6">
    <location>
        <begin position="873"/>
        <end position="905"/>
    </location>
</feature>
<gene>
    <name evidence="8" type="primary">g10960</name>
    <name evidence="8" type="ORF">VP750_LOCUS9822</name>
</gene>
<feature type="compositionally biased region" description="Low complexity" evidence="6">
    <location>
        <begin position="837"/>
        <end position="852"/>
    </location>
</feature>
<accession>A0ABP1G6N0</accession>
<evidence type="ECO:0000256" key="5">
    <source>
        <dbReference type="PROSITE-ProRule" id="PRU10141"/>
    </source>
</evidence>
<feature type="region of interest" description="Disordered" evidence="6">
    <location>
        <begin position="450"/>
        <end position="508"/>
    </location>
</feature>
<feature type="compositionally biased region" description="Polar residues" evidence="6">
    <location>
        <begin position="410"/>
        <end position="422"/>
    </location>
</feature>
<feature type="compositionally biased region" description="Polar residues" evidence="6">
    <location>
        <begin position="537"/>
        <end position="550"/>
    </location>
</feature>
<feature type="compositionally biased region" description="Polar residues" evidence="6">
    <location>
        <begin position="352"/>
        <end position="364"/>
    </location>
</feature>
<evidence type="ECO:0000256" key="2">
    <source>
        <dbReference type="ARBA" id="ARBA00022741"/>
    </source>
</evidence>
<feature type="compositionally biased region" description="Polar residues" evidence="6">
    <location>
        <begin position="1453"/>
        <end position="1464"/>
    </location>
</feature>
<evidence type="ECO:0000256" key="1">
    <source>
        <dbReference type="ARBA" id="ARBA00022679"/>
    </source>
</evidence>
<feature type="compositionally biased region" description="Basic and acidic residues" evidence="6">
    <location>
        <begin position="793"/>
        <end position="804"/>
    </location>
</feature>
<feature type="compositionally biased region" description="Polar residues" evidence="6">
    <location>
        <begin position="1476"/>
        <end position="1492"/>
    </location>
</feature>
<evidence type="ECO:0000256" key="6">
    <source>
        <dbReference type="SAM" id="MobiDB-lite"/>
    </source>
</evidence>
<evidence type="ECO:0000256" key="4">
    <source>
        <dbReference type="ARBA" id="ARBA00022840"/>
    </source>
</evidence>
<feature type="region of interest" description="Disordered" evidence="6">
    <location>
        <begin position="374"/>
        <end position="425"/>
    </location>
</feature>
<dbReference type="PROSITE" id="PS00108">
    <property type="entry name" value="PROTEIN_KINASE_ST"/>
    <property type="match status" value="1"/>
</dbReference>
<dbReference type="PANTHER" id="PTHR24348:SF22">
    <property type="entry name" value="NON-SPECIFIC SERINE_THREONINE PROTEIN KINASE"/>
    <property type="match status" value="1"/>
</dbReference>
<dbReference type="EMBL" id="CAXHTA020000017">
    <property type="protein sequence ID" value="CAL5227916.1"/>
    <property type="molecule type" value="Genomic_DNA"/>
</dbReference>